<organism evidence="2 3">
    <name type="scientific">Flavobacterium psychrotolerans</name>
    <dbReference type="NCBI Taxonomy" id="2169410"/>
    <lineage>
        <taxon>Bacteria</taxon>
        <taxon>Pseudomonadati</taxon>
        <taxon>Bacteroidota</taxon>
        <taxon>Flavobacteriia</taxon>
        <taxon>Flavobacteriales</taxon>
        <taxon>Flavobacteriaceae</taxon>
        <taxon>Flavobacterium</taxon>
    </lineage>
</organism>
<dbReference type="Gene3D" id="2.160.20.120">
    <property type="match status" value="1"/>
</dbReference>
<evidence type="ECO:0000313" key="2">
    <source>
        <dbReference type="EMBL" id="PWA05921.1"/>
    </source>
</evidence>
<feature type="domain" description="Putative auto-transporter adhesin head GIN" evidence="1">
    <location>
        <begin position="46"/>
        <end position="224"/>
    </location>
</feature>
<dbReference type="PROSITE" id="PS51257">
    <property type="entry name" value="PROKAR_LIPOPROTEIN"/>
    <property type="match status" value="1"/>
</dbReference>
<dbReference type="InterPro" id="IPR021255">
    <property type="entry name" value="DUF2807"/>
</dbReference>
<dbReference type="Pfam" id="PF10988">
    <property type="entry name" value="DUF2807"/>
    <property type="match status" value="1"/>
</dbReference>
<dbReference type="RefSeq" id="WP_116724406.1">
    <property type="nucleotide sequence ID" value="NZ_QCZI01000005.1"/>
</dbReference>
<dbReference type="AlphaFoldDB" id="A0A2U1JL75"/>
<gene>
    <name evidence="2" type="ORF">DB895_05735</name>
</gene>
<dbReference type="OrthoDB" id="1422484at2"/>
<dbReference type="Proteomes" id="UP000245449">
    <property type="component" value="Unassembled WGS sequence"/>
</dbReference>
<proteinExistence type="predicted"/>
<name>A0A2U1JL75_9FLAO</name>
<comment type="caution">
    <text evidence="2">The sequence shown here is derived from an EMBL/GenBank/DDBJ whole genome shotgun (WGS) entry which is preliminary data.</text>
</comment>
<sequence length="242" mass="25651">MLKFFILLTKIVVMTAMGLLFASCQFQGIKGSGNVTSENRLIEGTFKSIEVENGLDVVLEQSDKLEVMVVADDNLQKHILTKVKNGVLIITSDYKNYINVKSKKVIVKIPVIESVEVSSAANLSSRNTLKSENISIKSSSGASVKITIEAEKASCESSSGSQITLDGKAINLEISSSSGSTIDAEKLLSNDIIANASSGSSIDVYPLVSLNAEASSGANVNYHNLAKNINKKSSSGGSVNKE</sequence>
<evidence type="ECO:0000313" key="3">
    <source>
        <dbReference type="Proteomes" id="UP000245449"/>
    </source>
</evidence>
<accession>A0A2U1JL75</accession>
<evidence type="ECO:0000259" key="1">
    <source>
        <dbReference type="Pfam" id="PF10988"/>
    </source>
</evidence>
<protein>
    <submittedName>
        <fullName evidence="2">DUF2807 domain-containing protein</fullName>
    </submittedName>
</protein>
<keyword evidence="3" id="KW-1185">Reference proteome</keyword>
<dbReference type="EMBL" id="QCZI01000005">
    <property type="protein sequence ID" value="PWA05921.1"/>
    <property type="molecule type" value="Genomic_DNA"/>
</dbReference>
<reference evidence="2 3" key="1">
    <citation type="submission" date="2018-04" db="EMBL/GenBank/DDBJ databases">
        <title>Flavobacterium sp. nov., isolated from glacier ice.</title>
        <authorList>
            <person name="Liu Q."/>
            <person name="Xin Y.-H."/>
        </authorList>
    </citation>
    <scope>NUCLEOTIDE SEQUENCE [LARGE SCALE GENOMIC DNA]</scope>
    <source>
        <strain evidence="2 3">RB1R5</strain>
    </source>
</reference>